<feature type="transmembrane region" description="Helical" evidence="1">
    <location>
        <begin position="41"/>
        <end position="61"/>
    </location>
</feature>
<evidence type="ECO:0000313" key="2">
    <source>
        <dbReference type="EMBL" id="ROP40949.1"/>
    </source>
</evidence>
<sequence length="125" mass="13463">MLNPRNAPTEVFLAILIGAAGGLAFVLMGLVQWQVEDDPSWVRFPVIVAVLELLAVAGLVARPRPARLTAAFVFGLVALIHLLAVLNQGPVWLRVLSGLLSAVHVFAVVMLNTKPARIHFLGGRR</sequence>
<accession>A0A3N1HEL5</accession>
<evidence type="ECO:0000256" key="1">
    <source>
        <dbReference type="SAM" id="Phobius"/>
    </source>
</evidence>
<keyword evidence="3" id="KW-1185">Reference proteome</keyword>
<evidence type="ECO:0008006" key="4">
    <source>
        <dbReference type="Google" id="ProtNLM"/>
    </source>
</evidence>
<dbReference type="AlphaFoldDB" id="A0A3N1HEL5"/>
<feature type="transmembrane region" description="Helical" evidence="1">
    <location>
        <begin position="92"/>
        <end position="111"/>
    </location>
</feature>
<protein>
    <recommendedName>
        <fullName evidence="4">DUF2568 domain-containing protein</fullName>
    </recommendedName>
</protein>
<proteinExistence type="predicted"/>
<feature type="transmembrane region" description="Helical" evidence="1">
    <location>
        <begin position="12"/>
        <end position="35"/>
    </location>
</feature>
<reference evidence="2 3" key="1">
    <citation type="submission" date="2018-11" db="EMBL/GenBank/DDBJ databases">
        <title>Sequencing the genomes of 1000 actinobacteria strains.</title>
        <authorList>
            <person name="Klenk H.-P."/>
        </authorList>
    </citation>
    <scope>NUCLEOTIDE SEQUENCE [LARGE SCALE GENOMIC DNA]</scope>
    <source>
        <strain evidence="2 3">DSM 44231</strain>
    </source>
</reference>
<keyword evidence="1" id="KW-1133">Transmembrane helix</keyword>
<keyword evidence="1" id="KW-0472">Membrane</keyword>
<evidence type="ECO:0000313" key="3">
    <source>
        <dbReference type="Proteomes" id="UP000268727"/>
    </source>
</evidence>
<dbReference type="OrthoDB" id="3698872at2"/>
<dbReference type="EMBL" id="RJKM01000001">
    <property type="protein sequence ID" value="ROP40949.1"/>
    <property type="molecule type" value="Genomic_DNA"/>
</dbReference>
<organism evidence="2 3">
    <name type="scientific">Saccharothrix texasensis</name>
    <dbReference type="NCBI Taxonomy" id="103734"/>
    <lineage>
        <taxon>Bacteria</taxon>
        <taxon>Bacillati</taxon>
        <taxon>Actinomycetota</taxon>
        <taxon>Actinomycetes</taxon>
        <taxon>Pseudonocardiales</taxon>
        <taxon>Pseudonocardiaceae</taxon>
        <taxon>Saccharothrix</taxon>
    </lineage>
</organism>
<dbReference type="Proteomes" id="UP000268727">
    <property type="component" value="Unassembled WGS sequence"/>
</dbReference>
<keyword evidence="1" id="KW-0812">Transmembrane</keyword>
<dbReference type="RefSeq" id="WP_123746161.1">
    <property type="nucleotide sequence ID" value="NZ_RJKM01000001.1"/>
</dbReference>
<feature type="transmembrane region" description="Helical" evidence="1">
    <location>
        <begin position="68"/>
        <end position="86"/>
    </location>
</feature>
<comment type="caution">
    <text evidence="2">The sequence shown here is derived from an EMBL/GenBank/DDBJ whole genome shotgun (WGS) entry which is preliminary data.</text>
</comment>
<name>A0A3N1HEL5_9PSEU</name>
<gene>
    <name evidence="2" type="ORF">EDD40_6368</name>
</gene>